<name>A0ABS5F958_9PROT</name>
<protein>
    <submittedName>
        <fullName evidence="1">Uncharacterized protein</fullName>
    </submittedName>
</protein>
<dbReference type="EMBL" id="JAAGBB010000082">
    <property type="protein sequence ID" value="MBR0669099.1"/>
    <property type="molecule type" value="Genomic_DNA"/>
</dbReference>
<evidence type="ECO:0000313" key="2">
    <source>
        <dbReference type="Proteomes" id="UP001196870"/>
    </source>
</evidence>
<comment type="caution">
    <text evidence="1">The sequence shown here is derived from an EMBL/GenBank/DDBJ whole genome shotgun (WGS) entry which is preliminary data.</text>
</comment>
<reference evidence="2" key="1">
    <citation type="journal article" date="2021" name="Syst. Appl. Microbiol.">
        <title>Roseomonas hellenica sp. nov., isolated from roots of wild-growing Alkanna tinctoria.</title>
        <authorList>
            <person name="Rat A."/>
            <person name="Naranjo H.D."/>
            <person name="Lebbe L."/>
            <person name="Cnockaert M."/>
            <person name="Krigas N."/>
            <person name="Grigoriadou K."/>
            <person name="Maloupa E."/>
            <person name="Willems A."/>
        </authorList>
    </citation>
    <scope>NUCLEOTIDE SEQUENCE [LARGE SCALE GENOMIC DNA]</scope>
    <source>
        <strain evidence="2">LMG 31523</strain>
    </source>
</reference>
<gene>
    <name evidence="1" type="ORF">GXW71_32415</name>
</gene>
<dbReference type="RefSeq" id="WP_211857717.1">
    <property type="nucleotide sequence ID" value="NZ_JAAGBB010000082.1"/>
</dbReference>
<organism evidence="1 2">
    <name type="scientific">Plastoroseomonas hellenica</name>
    <dbReference type="NCBI Taxonomy" id="2687306"/>
    <lineage>
        <taxon>Bacteria</taxon>
        <taxon>Pseudomonadati</taxon>
        <taxon>Pseudomonadota</taxon>
        <taxon>Alphaproteobacteria</taxon>
        <taxon>Acetobacterales</taxon>
        <taxon>Acetobacteraceae</taxon>
        <taxon>Plastoroseomonas</taxon>
    </lineage>
</organism>
<evidence type="ECO:0000313" key="1">
    <source>
        <dbReference type="EMBL" id="MBR0669099.1"/>
    </source>
</evidence>
<accession>A0ABS5F958</accession>
<keyword evidence="2" id="KW-1185">Reference proteome</keyword>
<dbReference type="Proteomes" id="UP001196870">
    <property type="component" value="Unassembled WGS sequence"/>
</dbReference>
<sequence length="218" mass="24452">MTPPEKSFVFAPMHNMRPKENEPPQNDAIGAFHPGMSIYKKMYEGMGKQVVTFKFDNYAPAKQRRQSILDKMQQGAGSQWYDAIIYFGHGWKGGLASAGFDNASRGDLTDAIWYYGQPWVKVVLFACSCATPGGYAYKMAQDLNCWANEGMEVLGHPSVGHSFTNPQVRRYPSNQGETGETVCPDGRVQGWLKKMRDERAGFWAQMPFMTREELAAAV</sequence>
<proteinExistence type="predicted"/>